<protein>
    <submittedName>
        <fullName evidence="1">Uncharacterized protein</fullName>
    </submittedName>
</protein>
<proteinExistence type="predicted"/>
<dbReference type="AlphaFoldDB" id="A0A2P6R3C6"/>
<name>A0A2P6R3C6_ROSCH</name>
<reference evidence="1 2" key="1">
    <citation type="journal article" date="2018" name="Nat. Genet.">
        <title>The Rosa genome provides new insights in the design of modern roses.</title>
        <authorList>
            <person name="Bendahmane M."/>
        </authorList>
    </citation>
    <scope>NUCLEOTIDE SEQUENCE [LARGE SCALE GENOMIC DNA]</scope>
    <source>
        <strain evidence="2">cv. Old Blush</strain>
    </source>
</reference>
<dbReference type="Proteomes" id="UP000238479">
    <property type="component" value="Chromosome 4"/>
</dbReference>
<sequence length="53" mass="6039">MNFQLVEFFLNEQAANTLFGSHFASSWTVMLGFMVTFQSHIHISTVQFLGINV</sequence>
<keyword evidence="2" id="KW-1185">Reference proteome</keyword>
<accession>A0A2P6R3C6</accession>
<evidence type="ECO:0000313" key="1">
    <source>
        <dbReference type="EMBL" id="PRQ40955.1"/>
    </source>
</evidence>
<dbReference type="EMBL" id="PDCK01000042">
    <property type="protein sequence ID" value="PRQ40955.1"/>
    <property type="molecule type" value="Genomic_DNA"/>
</dbReference>
<dbReference type="Gramene" id="PRQ40955">
    <property type="protein sequence ID" value="PRQ40955"/>
    <property type="gene ID" value="RchiOBHm_Chr4g0441761"/>
</dbReference>
<gene>
    <name evidence="1" type="ORF">RchiOBHm_Chr4g0441761</name>
</gene>
<organism evidence="1 2">
    <name type="scientific">Rosa chinensis</name>
    <name type="common">China rose</name>
    <dbReference type="NCBI Taxonomy" id="74649"/>
    <lineage>
        <taxon>Eukaryota</taxon>
        <taxon>Viridiplantae</taxon>
        <taxon>Streptophyta</taxon>
        <taxon>Embryophyta</taxon>
        <taxon>Tracheophyta</taxon>
        <taxon>Spermatophyta</taxon>
        <taxon>Magnoliopsida</taxon>
        <taxon>eudicotyledons</taxon>
        <taxon>Gunneridae</taxon>
        <taxon>Pentapetalae</taxon>
        <taxon>rosids</taxon>
        <taxon>fabids</taxon>
        <taxon>Rosales</taxon>
        <taxon>Rosaceae</taxon>
        <taxon>Rosoideae</taxon>
        <taxon>Rosoideae incertae sedis</taxon>
        <taxon>Rosa</taxon>
    </lineage>
</organism>
<comment type="caution">
    <text evidence="1">The sequence shown here is derived from an EMBL/GenBank/DDBJ whole genome shotgun (WGS) entry which is preliminary data.</text>
</comment>
<evidence type="ECO:0000313" key="2">
    <source>
        <dbReference type="Proteomes" id="UP000238479"/>
    </source>
</evidence>